<feature type="signal peptide" evidence="2">
    <location>
        <begin position="1"/>
        <end position="26"/>
    </location>
</feature>
<feature type="domain" description="Surface antigen" evidence="3">
    <location>
        <begin position="63"/>
        <end position="163"/>
    </location>
</feature>
<dbReference type="Proteomes" id="UP001595528">
    <property type="component" value="Unassembled WGS sequence"/>
</dbReference>
<evidence type="ECO:0000259" key="3">
    <source>
        <dbReference type="Pfam" id="PF16998"/>
    </source>
</evidence>
<dbReference type="InterPro" id="IPR016364">
    <property type="entry name" value="Surface_antigen_Rickettsia"/>
</dbReference>
<name>A0ABV7LA35_9PROT</name>
<evidence type="ECO:0000256" key="1">
    <source>
        <dbReference type="SAM" id="MobiDB-lite"/>
    </source>
</evidence>
<dbReference type="InterPro" id="IPR032635">
    <property type="entry name" value="Anti_2"/>
</dbReference>
<organism evidence="4 5">
    <name type="scientific">Marinibaculum pumilum</name>
    <dbReference type="NCBI Taxonomy" id="1766165"/>
    <lineage>
        <taxon>Bacteria</taxon>
        <taxon>Pseudomonadati</taxon>
        <taxon>Pseudomonadota</taxon>
        <taxon>Alphaproteobacteria</taxon>
        <taxon>Rhodospirillales</taxon>
        <taxon>Rhodospirillaceae</taxon>
        <taxon>Marinibaculum</taxon>
    </lineage>
</organism>
<keyword evidence="5" id="KW-1185">Reference proteome</keyword>
<keyword evidence="2" id="KW-0732">Signal</keyword>
<dbReference type="EMBL" id="JBHRTR010000054">
    <property type="protein sequence ID" value="MFC3231543.1"/>
    <property type="molecule type" value="Genomic_DNA"/>
</dbReference>
<feature type="region of interest" description="Disordered" evidence="1">
    <location>
        <begin position="86"/>
        <end position="115"/>
    </location>
</feature>
<protein>
    <submittedName>
        <fullName evidence="4">RT0821/Lpp0805 family surface protein</fullName>
    </submittedName>
</protein>
<gene>
    <name evidence="4" type="ORF">ACFOGJ_30125</name>
</gene>
<evidence type="ECO:0000313" key="5">
    <source>
        <dbReference type="Proteomes" id="UP001595528"/>
    </source>
</evidence>
<reference evidence="5" key="1">
    <citation type="journal article" date="2019" name="Int. J. Syst. Evol. Microbiol.">
        <title>The Global Catalogue of Microorganisms (GCM) 10K type strain sequencing project: providing services to taxonomists for standard genome sequencing and annotation.</title>
        <authorList>
            <consortium name="The Broad Institute Genomics Platform"/>
            <consortium name="The Broad Institute Genome Sequencing Center for Infectious Disease"/>
            <person name="Wu L."/>
            <person name="Ma J."/>
        </authorList>
    </citation>
    <scope>NUCLEOTIDE SEQUENCE [LARGE SCALE GENOMIC DNA]</scope>
    <source>
        <strain evidence="5">KCTC 42964</strain>
    </source>
</reference>
<feature type="compositionally biased region" description="Polar residues" evidence="1">
    <location>
        <begin position="86"/>
        <end position="100"/>
    </location>
</feature>
<evidence type="ECO:0000256" key="2">
    <source>
        <dbReference type="SAM" id="SignalP"/>
    </source>
</evidence>
<dbReference type="PROSITE" id="PS51257">
    <property type="entry name" value="PROKAR_LIPOPROTEIN"/>
    <property type="match status" value="1"/>
</dbReference>
<dbReference type="Pfam" id="PF16998">
    <property type="entry name" value="17kDa_Anti_2"/>
    <property type="match status" value="1"/>
</dbReference>
<dbReference type="RefSeq" id="WP_379907041.1">
    <property type="nucleotide sequence ID" value="NZ_JBHRTR010000054.1"/>
</dbReference>
<feature type="chain" id="PRO_5047066972" evidence="2">
    <location>
        <begin position="27"/>
        <end position="163"/>
    </location>
</feature>
<dbReference type="PIRSF" id="PIRSF002721">
    <property type="entry name" value="Surface_antigen_Rickettsia"/>
    <property type="match status" value="1"/>
</dbReference>
<accession>A0ABV7LA35</accession>
<proteinExistence type="predicted"/>
<sequence>MLSFAKSAAGKVAIVVVSAGLLTACAEDTGTKQTFGTLLGGVGGAVAGAQFGKGTGQLAAVAAGTLAGAFLGSEIGKSLDRADKQAMSSATSNALENNPSGRPASWRNPDSGNYGTVTPTRTYQEASGQYCREYQQTIVVGGESQKAYGQACRQPDGSWKVVN</sequence>
<evidence type="ECO:0000313" key="4">
    <source>
        <dbReference type="EMBL" id="MFC3231543.1"/>
    </source>
</evidence>
<comment type="caution">
    <text evidence="4">The sequence shown here is derived from an EMBL/GenBank/DDBJ whole genome shotgun (WGS) entry which is preliminary data.</text>
</comment>